<organism evidence="3 5">
    <name type="scientific">Adineta steineri</name>
    <dbReference type="NCBI Taxonomy" id="433720"/>
    <lineage>
        <taxon>Eukaryota</taxon>
        <taxon>Metazoa</taxon>
        <taxon>Spiralia</taxon>
        <taxon>Gnathifera</taxon>
        <taxon>Rotifera</taxon>
        <taxon>Eurotatoria</taxon>
        <taxon>Bdelloidea</taxon>
        <taxon>Adinetida</taxon>
        <taxon>Adinetidae</taxon>
        <taxon>Adineta</taxon>
    </lineage>
</organism>
<name>A0A815GDB6_9BILA</name>
<dbReference type="AlphaFoldDB" id="A0A815GDB6"/>
<proteinExistence type="predicted"/>
<evidence type="ECO:0000313" key="5">
    <source>
        <dbReference type="Proteomes" id="UP000663845"/>
    </source>
</evidence>
<feature type="coiled-coil region" evidence="1">
    <location>
        <begin position="164"/>
        <end position="205"/>
    </location>
</feature>
<sequence>MYSWYFDSTRSMGVRGYLLGIMHDLGQEADNVLAALQSKLEQEFTRLGTLSLSAINQLESDKSHPGRSKKPANTPQGWYNNPLAKQVGSSYVAVYHILEGRIIAPLLDVDPKVLKASETDTKFIVTLITCGAIELKSHLSEARKICGQLEISVAEELLPVVSQVSALQKEIEQMQDRVKSVTFEIEQVMSQIRRSEEDIAAKQTAINDAAARVRQGEEGAARAEKCIGFLPRWLSKPVIFI</sequence>
<keyword evidence="1" id="KW-0175">Coiled coil</keyword>
<feature type="region of interest" description="Disordered" evidence="2">
    <location>
        <begin position="59"/>
        <end position="79"/>
    </location>
</feature>
<evidence type="ECO:0000313" key="4">
    <source>
        <dbReference type="EMBL" id="CAF3746026.1"/>
    </source>
</evidence>
<evidence type="ECO:0000256" key="2">
    <source>
        <dbReference type="SAM" id="MobiDB-lite"/>
    </source>
</evidence>
<reference evidence="3" key="1">
    <citation type="submission" date="2021-02" db="EMBL/GenBank/DDBJ databases">
        <authorList>
            <person name="Nowell W R."/>
        </authorList>
    </citation>
    <scope>NUCLEOTIDE SEQUENCE</scope>
</reference>
<dbReference type="EMBL" id="CAJNOG010000692">
    <property type="protein sequence ID" value="CAF1337251.1"/>
    <property type="molecule type" value="Genomic_DNA"/>
</dbReference>
<evidence type="ECO:0000313" key="3">
    <source>
        <dbReference type="EMBL" id="CAF1337251.1"/>
    </source>
</evidence>
<accession>A0A815GDB6</accession>
<dbReference type="Proteomes" id="UP000663845">
    <property type="component" value="Unassembled WGS sequence"/>
</dbReference>
<protein>
    <submittedName>
        <fullName evidence="3">Uncharacterized protein</fullName>
    </submittedName>
</protein>
<dbReference type="EMBL" id="CAJOAZ010000988">
    <property type="protein sequence ID" value="CAF3746026.1"/>
    <property type="molecule type" value="Genomic_DNA"/>
</dbReference>
<comment type="caution">
    <text evidence="3">The sequence shown here is derived from an EMBL/GenBank/DDBJ whole genome shotgun (WGS) entry which is preliminary data.</text>
</comment>
<dbReference type="Proteomes" id="UP000663844">
    <property type="component" value="Unassembled WGS sequence"/>
</dbReference>
<gene>
    <name evidence="3" type="ORF">JYZ213_LOCUS34289</name>
    <name evidence="4" type="ORF">OXD698_LOCUS15173</name>
</gene>
<evidence type="ECO:0000256" key="1">
    <source>
        <dbReference type="SAM" id="Coils"/>
    </source>
</evidence>